<evidence type="ECO:0000313" key="1">
    <source>
        <dbReference type="EMBL" id="CAA9474698.1"/>
    </source>
</evidence>
<reference evidence="1" key="1">
    <citation type="submission" date="2020-02" db="EMBL/GenBank/DDBJ databases">
        <authorList>
            <person name="Meier V. D."/>
        </authorList>
    </citation>
    <scope>NUCLEOTIDE SEQUENCE</scope>
    <source>
        <strain evidence="1">AVDCRST_MAG25</strain>
    </source>
</reference>
<proteinExistence type="predicted"/>
<name>A0A6J4RJ23_9ACTN</name>
<dbReference type="AlphaFoldDB" id="A0A6J4RJ23"/>
<organism evidence="1">
    <name type="scientific">uncultured Rubrobacteraceae bacterium</name>
    <dbReference type="NCBI Taxonomy" id="349277"/>
    <lineage>
        <taxon>Bacteria</taxon>
        <taxon>Bacillati</taxon>
        <taxon>Actinomycetota</taxon>
        <taxon>Rubrobacteria</taxon>
        <taxon>Rubrobacterales</taxon>
        <taxon>Rubrobacteraceae</taxon>
        <taxon>environmental samples</taxon>
    </lineage>
</organism>
<protein>
    <submittedName>
        <fullName evidence="1">Uncharacterized protein</fullName>
    </submittedName>
</protein>
<dbReference type="EMBL" id="CADCVI010000144">
    <property type="protein sequence ID" value="CAA9474698.1"/>
    <property type="molecule type" value="Genomic_DNA"/>
</dbReference>
<gene>
    <name evidence="1" type="ORF">AVDCRST_MAG25-2310</name>
</gene>
<accession>A0A6J4RJ23</accession>
<sequence length="92" mass="10074">MVEDRGDGVLDPAEAERRVYGEFAQRKEFFGRLVGRLSASFRGGGARRHRHLETGPVLGCRGEISMRMREGFEHPGAGYVSSSCPGYQGGKS</sequence>